<dbReference type="InterPro" id="IPR017972">
    <property type="entry name" value="Cyt_P450_CS"/>
</dbReference>
<name>A0ABS9AFA4_9GAMM</name>
<dbReference type="RefSeq" id="WP_234273768.1">
    <property type="nucleotide sequence ID" value="NZ_JABFTT010000006.1"/>
</dbReference>
<accession>A0ABS9AFA4</accession>
<dbReference type="PANTHER" id="PTHR46696">
    <property type="entry name" value="P450, PUTATIVE (EUROFUNG)-RELATED"/>
    <property type="match status" value="1"/>
</dbReference>
<evidence type="ECO:0000313" key="4">
    <source>
        <dbReference type="EMBL" id="MCE8020428.1"/>
    </source>
</evidence>
<dbReference type="PANTHER" id="PTHR46696:SF1">
    <property type="entry name" value="CYTOCHROME P450 YJIB-RELATED"/>
    <property type="match status" value="1"/>
</dbReference>
<keyword evidence="3" id="KW-0479">Metal-binding</keyword>
<dbReference type="PROSITE" id="PS00086">
    <property type="entry name" value="CYTOCHROME_P450"/>
    <property type="match status" value="1"/>
</dbReference>
<dbReference type="Proteomes" id="UP001320122">
    <property type="component" value="Unassembled WGS sequence"/>
</dbReference>
<dbReference type="CDD" id="cd11036">
    <property type="entry name" value="AknT-like"/>
    <property type="match status" value="1"/>
</dbReference>
<comment type="similarity">
    <text evidence="2 3">Belongs to the cytochrome P450 family.</text>
</comment>
<protein>
    <submittedName>
        <fullName evidence="4">Cytochrome P450</fullName>
    </submittedName>
</protein>
<keyword evidence="3" id="KW-0503">Monooxygenase</keyword>
<organism evidence="4 5">
    <name type="scientific">Billgrantia zhangzhouensis</name>
    <dbReference type="NCBI Taxonomy" id="2733481"/>
    <lineage>
        <taxon>Bacteria</taxon>
        <taxon>Pseudomonadati</taxon>
        <taxon>Pseudomonadota</taxon>
        <taxon>Gammaproteobacteria</taxon>
        <taxon>Oceanospirillales</taxon>
        <taxon>Halomonadaceae</taxon>
        <taxon>Billgrantia</taxon>
    </lineage>
</organism>
<keyword evidence="3" id="KW-0408">Iron</keyword>
<keyword evidence="3" id="KW-0349">Heme</keyword>
<evidence type="ECO:0000256" key="2">
    <source>
        <dbReference type="ARBA" id="ARBA00010617"/>
    </source>
</evidence>
<keyword evidence="5" id="KW-1185">Reference proteome</keyword>
<dbReference type="SUPFAM" id="SSF48264">
    <property type="entry name" value="Cytochrome P450"/>
    <property type="match status" value="1"/>
</dbReference>
<dbReference type="InterPro" id="IPR001128">
    <property type="entry name" value="Cyt_P450"/>
</dbReference>
<dbReference type="InterPro" id="IPR002397">
    <property type="entry name" value="Cyt_P450_B"/>
</dbReference>
<proteinExistence type="inferred from homology"/>
<dbReference type="Pfam" id="PF00067">
    <property type="entry name" value="p450"/>
    <property type="match status" value="1"/>
</dbReference>
<comment type="cofactor">
    <cofactor evidence="1">
        <name>heme</name>
        <dbReference type="ChEBI" id="CHEBI:30413"/>
    </cofactor>
</comment>
<dbReference type="PRINTS" id="PR00359">
    <property type="entry name" value="BP450"/>
</dbReference>
<sequence>MTTPDNPLTAVTHHDPYPYYARLMEQQPLYRDKELDLWVASSAKDVAAVLEHHGCRVRPANEPVPMALQGTPVGKLFGSLVRMTDGESHCPLKQVVTATLATLEEDHITNLSRGCASYLLEEIAPLEPAGLTEFTLRLPAYSVAALLGFQSDQWPALARWTGDLARCIAPGATFTQMERGQHAARELQAMTTRLLETQYSAPLSLLTQFTAQARAQGIGSAVIAANVIGFLLQAYDATAGLIGNTLVALGREPHLPHRVRDEPTLLPAVLREVLRHDAPIQNTRRFVAYDEVIAGQPMQAGDTILVLLAAANRDPARHADPERFDPARQPQHCFTFGLGRHACPGETLALAIARAGVAELLRSGVSLGALAGEVTYRESLNARIPLFRSSYATPSSTA</sequence>
<evidence type="ECO:0000313" key="5">
    <source>
        <dbReference type="Proteomes" id="UP001320122"/>
    </source>
</evidence>
<dbReference type="EMBL" id="JABFTT010000006">
    <property type="protein sequence ID" value="MCE8020428.1"/>
    <property type="molecule type" value="Genomic_DNA"/>
</dbReference>
<dbReference type="Gene3D" id="1.10.630.10">
    <property type="entry name" value="Cytochrome P450"/>
    <property type="match status" value="1"/>
</dbReference>
<comment type="caution">
    <text evidence="4">The sequence shown here is derived from an EMBL/GenBank/DDBJ whole genome shotgun (WGS) entry which is preliminary data.</text>
</comment>
<keyword evidence="3" id="KW-0560">Oxidoreductase</keyword>
<evidence type="ECO:0000256" key="1">
    <source>
        <dbReference type="ARBA" id="ARBA00001971"/>
    </source>
</evidence>
<dbReference type="InterPro" id="IPR036396">
    <property type="entry name" value="Cyt_P450_sf"/>
</dbReference>
<reference evidence="4 5" key="1">
    <citation type="journal article" date="2021" name="Front. Microbiol.">
        <title>Aerobic Denitrification and Heterotrophic Sulfur Oxidation in the Genus Halomonas Revealed by Six Novel Species Characterizations and Genome-Based Analysis.</title>
        <authorList>
            <person name="Wang L."/>
            <person name="Shao Z."/>
        </authorList>
    </citation>
    <scope>NUCLEOTIDE SEQUENCE [LARGE SCALE GENOMIC DNA]</scope>
    <source>
        <strain evidence="4 5">MCCC 1A11036</strain>
    </source>
</reference>
<gene>
    <name evidence="4" type="ORF">HOP51_09960</name>
</gene>
<evidence type="ECO:0000256" key="3">
    <source>
        <dbReference type="RuleBase" id="RU000461"/>
    </source>
</evidence>